<keyword evidence="6" id="KW-1003">Cell membrane</keyword>
<accession>A0ABN1JPB3</accession>
<evidence type="ECO:0000256" key="4">
    <source>
        <dbReference type="ARBA" id="ARBA00022448"/>
    </source>
</evidence>
<comment type="subcellular location">
    <subcellularLocation>
        <location evidence="2">Cell membrane</location>
        <topology evidence="2">Multi-pass membrane protein</topology>
    </subcellularLocation>
</comment>
<feature type="transmembrane region" description="Helical" evidence="12">
    <location>
        <begin position="163"/>
        <end position="183"/>
    </location>
</feature>
<feature type="transmembrane region" description="Helical" evidence="12">
    <location>
        <begin position="285"/>
        <end position="303"/>
    </location>
</feature>
<evidence type="ECO:0000256" key="7">
    <source>
        <dbReference type="ARBA" id="ARBA00022692"/>
    </source>
</evidence>
<evidence type="ECO:0000313" key="13">
    <source>
        <dbReference type="EMBL" id="GAA0743973.1"/>
    </source>
</evidence>
<proteinExistence type="predicted"/>
<dbReference type="RefSeq" id="WP_343762497.1">
    <property type="nucleotide sequence ID" value="NZ_BAAACG010000013.1"/>
</dbReference>
<keyword evidence="9" id="KW-0406">Ion transport</keyword>
<keyword evidence="8 12" id="KW-1133">Transmembrane helix</keyword>
<dbReference type="NCBIfam" id="TIGR00797">
    <property type="entry name" value="matE"/>
    <property type="match status" value="1"/>
</dbReference>
<evidence type="ECO:0000256" key="1">
    <source>
        <dbReference type="ARBA" id="ARBA00003408"/>
    </source>
</evidence>
<feature type="transmembrane region" description="Helical" evidence="12">
    <location>
        <begin position="86"/>
        <end position="111"/>
    </location>
</feature>
<keyword evidence="10 12" id="KW-0472">Membrane</keyword>
<dbReference type="PANTHER" id="PTHR43298">
    <property type="entry name" value="MULTIDRUG RESISTANCE PROTEIN NORM-RELATED"/>
    <property type="match status" value="1"/>
</dbReference>
<comment type="caution">
    <text evidence="13">The sequence shown here is derived from an EMBL/GenBank/DDBJ whole genome shotgun (WGS) entry which is preliminary data.</text>
</comment>
<keyword evidence="14" id="KW-1185">Reference proteome</keyword>
<keyword evidence="5" id="KW-0050">Antiport</keyword>
<evidence type="ECO:0000256" key="8">
    <source>
        <dbReference type="ARBA" id="ARBA00022989"/>
    </source>
</evidence>
<feature type="transmembrane region" description="Helical" evidence="12">
    <location>
        <begin position="315"/>
        <end position="335"/>
    </location>
</feature>
<dbReference type="Pfam" id="PF01554">
    <property type="entry name" value="MatE"/>
    <property type="match status" value="2"/>
</dbReference>
<reference evidence="13 14" key="1">
    <citation type="journal article" date="2019" name="Int. J. Syst. Evol. Microbiol.">
        <title>The Global Catalogue of Microorganisms (GCM) 10K type strain sequencing project: providing services to taxonomists for standard genome sequencing and annotation.</title>
        <authorList>
            <consortium name="The Broad Institute Genomics Platform"/>
            <consortium name="The Broad Institute Genome Sequencing Center for Infectious Disease"/>
            <person name="Wu L."/>
            <person name="Ma J."/>
        </authorList>
    </citation>
    <scope>NUCLEOTIDE SEQUENCE [LARGE SCALE GENOMIC DNA]</scope>
    <source>
        <strain evidence="13 14">JCM 1407</strain>
    </source>
</reference>
<feature type="transmembrane region" description="Helical" evidence="12">
    <location>
        <begin position="131"/>
        <end position="151"/>
    </location>
</feature>
<dbReference type="PANTHER" id="PTHR43298:SF4">
    <property type="entry name" value="DRUG_SODIUM ANTIPORTER"/>
    <property type="match status" value="1"/>
</dbReference>
<dbReference type="Proteomes" id="UP001501510">
    <property type="component" value="Unassembled WGS sequence"/>
</dbReference>
<comment type="function">
    <text evidence="1">Multidrug efflux pump.</text>
</comment>
<evidence type="ECO:0000256" key="12">
    <source>
        <dbReference type="SAM" id="Phobius"/>
    </source>
</evidence>
<feature type="transmembrane region" description="Helical" evidence="12">
    <location>
        <begin position="254"/>
        <end position="273"/>
    </location>
</feature>
<feature type="transmembrane region" description="Helical" evidence="12">
    <location>
        <begin position="195"/>
        <end position="215"/>
    </location>
</feature>
<feature type="transmembrane region" description="Helical" evidence="12">
    <location>
        <begin position="418"/>
        <end position="438"/>
    </location>
</feature>
<dbReference type="PIRSF" id="PIRSF006603">
    <property type="entry name" value="DinF"/>
    <property type="match status" value="1"/>
</dbReference>
<feature type="transmembrane region" description="Helical" evidence="12">
    <location>
        <begin position="12"/>
        <end position="30"/>
    </location>
</feature>
<evidence type="ECO:0000256" key="9">
    <source>
        <dbReference type="ARBA" id="ARBA00023065"/>
    </source>
</evidence>
<dbReference type="InterPro" id="IPR002528">
    <property type="entry name" value="MATE_fam"/>
</dbReference>
<feature type="transmembrane region" description="Helical" evidence="12">
    <location>
        <begin position="53"/>
        <end position="74"/>
    </location>
</feature>
<feature type="transmembrane region" description="Helical" evidence="12">
    <location>
        <begin position="390"/>
        <end position="412"/>
    </location>
</feature>
<sequence length="455" mass="50522">MFNKKIIKEVLALALPAVFEMILYMLIWVLDTMMVGKYGGQVAVSTVGLSSEIMYTLSNVFVAMGLSIGTISLVSRKLGNKDKIKAEHYASLGCFATFVIGLLICTNTLIFAPKILYFAGARDTVLSLGIIYMRITSVGIFFNMLMNILNAVLKGSKNTKTPLIASIIINIINLFLDWVLIFGKLGFPELGVKGAAIATATAQISGFIFILIYTFKFSEIKLRFKYIKKINKGKLKKLIKLSTPASMQQAAIELIRLIGTVLIMYLGQISFAANQITTTIESVSFMPATGFSIAATTLVGHKIGNKEYREAKHYAYICTIIGITFMLICSIMFLIVPKFLISLFIKKTELDVIKLGTTCLMIASIEQVPMGISMILGGALKGSGDTKTPFFISLISSWFIRLPLLVYLIYYLKLPVTFVWWISSIQWIFEGLAIFIAFKRKFSKIKLNSNLDKSI</sequence>
<protein>
    <recommendedName>
        <fullName evidence="3">Probable multidrug resistance protein NorM</fullName>
    </recommendedName>
    <alternativeName>
        <fullName evidence="11">Multidrug-efflux transporter</fullName>
    </alternativeName>
</protein>
<keyword evidence="7 12" id="KW-0812">Transmembrane</keyword>
<evidence type="ECO:0000256" key="11">
    <source>
        <dbReference type="ARBA" id="ARBA00031636"/>
    </source>
</evidence>
<evidence type="ECO:0000313" key="14">
    <source>
        <dbReference type="Proteomes" id="UP001501510"/>
    </source>
</evidence>
<evidence type="ECO:0000256" key="5">
    <source>
        <dbReference type="ARBA" id="ARBA00022449"/>
    </source>
</evidence>
<gene>
    <name evidence="13" type="ORF">GCM10008906_28280</name>
</gene>
<keyword evidence="4" id="KW-0813">Transport</keyword>
<organism evidence="13 14">
    <name type="scientific">Clostridium oceanicum</name>
    <dbReference type="NCBI Taxonomy" id="1543"/>
    <lineage>
        <taxon>Bacteria</taxon>
        <taxon>Bacillati</taxon>
        <taxon>Bacillota</taxon>
        <taxon>Clostridia</taxon>
        <taxon>Eubacteriales</taxon>
        <taxon>Clostridiaceae</taxon>
        <taxon>Clostridium</taxon>
    </lineage>
</organism>
<evidence type="ECO:0000256" key="3">
    <source>
        <dbReference type="ARBA" id="ARBA00020268"/>
    </source>
</evidence>
<evidence type="ECO:0000256" key="10">
    <source>
        <dbReference type="ARBA" id="ARBA00023136"/>
    </source>
</evidence>
<dbReference type="InterPro" id="IPR048279">
    <property type="entry name" value="MdtK-like"/>
</dbReference>
<dbReference type="CDD" id="cd13137">
    <property type="entry name" value="MATE_NorM_like"/>
    <property type="match status" value="1"/>
</dbReference>
<feature type="transmembrane region" description="Helical" evidence="12">
    <location>
        <begin position="355"/>
        <end position="378"/>
    </location>
</feature>
<evidence type="ECO:0000256" key="2">
    <source>
        <dbReference type="ARBA" id="ARBA00004651"/>
    </source>
</evidence>
<name>A0ABN1JPB3_9CLOT</name>
<dbReference type="EMBL" id="BAAACG010000013">
    <property type="protein sequence ID" value="GAA0743973.1"/>
    <property type="molecule type" value="Genomic_DNA"/>
</dbReference>
<dbReference type="InterPro" id="IPR050222">
    <property type="entry name" value="MATE_MdtK"/>
</dbReference>
<evidence type="ECO:0000256" key="6">
    <source>
        <dbReference type="ARBA" id="ARBA00022475"/>
    </source>
</evidence>